<dbReference type="InterPro" id="IPR050491">
    <property type="entry name" value="AmpC-like"/>
</dbReference>
<evidence type="ECO:0000313" key="3">
    <source>
        <dbReference type="EMBL" id="MVT06737.1"/>
    </source>
</evidence>
<dbReference type="Gene3D" id="3.40.710.10">
    <property type="entry name" value="DD-peptidase/beta-lactamase superfamily"/>
    <property type="match status" value="1"/>
</dbReference>
<keyword evidence="3" id="KW-0378">Hydrolase</keyword>
<name>A0A7K1TXB5_9BACT</name>
<dbReference type="Pfam" id="PF00144">
    <property type="entry name" value="Beta-lactamase"/>
    <property type="match status" value="1"/>
</dbReference>
<sequence length="346" mass="39271">MKRLLTFVIFSLFSYNTFAQERLYVSLDSVLNQDKPRAFNGVVLISKNGKEIYKRRQGFSDLDKKTPVRWNDQFMIGSVSKQFTAVLVLREVQAGRIQLDRTIGNYLPDFSESWKDSVTVRQLLKHISGITGWKKPLAATPGSRFAYSNLNYNILGQIVGKVSGKSYEELVTALFKQCSMSETMTPDAYKKSGRKSLVKGYVEQERDKLTEEARILDMMDLPVMSVPAAGLISTAGDLMKWNYHLHNGKLLADSLYALMSVDPVLRSHRWGDVKYGLGIQVDSLDNIPELSMNGYVPGFITSNIYYPATKTYIVILENIALDPSDMNRVYYFHDGVRKLVRNTLNK</sequence>
<dbReference type="Proteomes" id="UP000461730">
    <property type="component" value="Unassembled WGS sequence"/>
</dbReference>
<evidence type="ECO:0000256" key="1">
    <source>
        <dbReference type="SAM" id="SignalP"/>
    </source>
</evidence>
<dbReference type="InterPro" id="IPR012338">
    <property type="entry name" value="Beta-lactam/transpept-like"/>
</dbReference>
<comment type="caution">
    <text evidence="3">The sequence shown here is derived from an EMBL/GenBank/DDBJ whole genome shotgun (WGS) entry which is preliminary data.</text>
</comment>
<evidence type="ECO:0000259" key="2">
    <source>
        <dbReference type="Pfam" id="PF00144"/>
    </source>
</evidence>
<organism evidence="3 4">
    <name type="scientific">Chitinophaga tropicalis</name>
    <dbReference type="NCBI Taxonomy" id="2683588"/>
    <lineage>
        <taxon>Bacteria</taxon>
        <taxon>Pseudomonadati</taxon>
        <taxon>Bacteroidota</taxon>
        <taxon>Chitinophagia</taxon>
        <taxon>Chitinophagales</taxon>
        <taxon>Chitinophagaceae</taxon>
        <taxon>Chitinophaga</taxon>
    </lineage>
</organism>
<keyword evidence="1" id="KW-0732">Signal</keyword>
<feature type="signal peptide" evidence="1">
    <location>
        <begin position="1"/>
        <end position="19"/>
    </location>
</feature>
<gene>
    <name evidence="3" type="ORF">GO493_00585</name>
</gene>
<reference evidence="3 4" key="1">
    <citation type="submission" date="2019-12" db="EMBL/GenBank/DDBJ databases">
        <title>Chitinophaga sp. strain ysch24 (GDMCC 1.1355), whole genome shotgun sequence.</title>
        <authorList>
            <person name="Zhang X."/>
        </authorList>
    </citation>
    <scope>NUCLEOTIDE SEQUENCE [LARGE SCALE GENOMIC DNA]</scope>
    <source>
        <strain evidence="4">ysch24</strain>
    </source>
</reference>
<dbReference type="PANTHER" id="PTHR46825">
    <property type="entry name" value="D-ALANYL-D-ALANINE-CARBOXYPEPTIDASE/ENDOPEPTIDASE AMPH"/>
    <property type="match status" value="1"/>
</dbReference>
<feature type="chain" id="PRO_5029720238" evidence="1">
    <location>
        <begin position="20"/>
        <end position="346"/>
    </location>
</feature>
<dbReference type="RefSeq" id="WP_157304125.1">
    <property type="nucleotide sequence ID" value="NZ_WRXN01000001.1"/>
</dbReference>
<dbReference type="PANTHER" id="PTHR46825:SF9">
    <property type="entry name" value="BETA-LACTAMASE-RELATED DOMAIN-CONTAINING PROTEIN"/>
    <property type="match status" value="1"/>
</dbReference>
<proteinExistence type="predicted"/>
<dbReference type="InterPro" id="IPR001466">
    <property type="entry name" value="Beta-lactam-related"/>
</dbReference>
<protein>
    <submittedName>
        <fullName evidence="3">Serine hydrolase</fullName>
    </submittedName>
</protein>
<keyword evidence="4" id="KW-1185">Reference proteome</keyword>
<dbReference type="GO" id="GO:0016787">
    <property type="term" value="F:hydrolase activity"/>
    <property type="evidence" value="ECO:0007669"/>
    <property type="project" value="UniProtKB-KW"/>
</dbReference>
<dbReference type="AlphaFoldDB" id="A0A7K1TXB5"/>
<feature type="domain" description="Beta-lactamase-related" evidence="2">
    <location>
        <begin position="41"/>
        <end position="325"/>
    </location>
</feature>
<dbReference type="SUPFAM" id="SSF56601">
    <property type="entry name" value="beta-lactamase/transpeptidase-like"/>
    <property type="match status" value="1"/>
</dbReference>
<dbReference type="EMBL" id="WRXN01000001">
    <property type="protein sequence ID" value="MVT06737.1"/>
    <property type="molecule type" value="Genomic_DNA"/>
</dbReference>
<accession>A0A7K1TXB5</accession>
<evidence type="ECO:0000313" key="4">
    <source>
        <dbReference type="Proteomes" id="UP000461730"/>
    </source>
</evidence>